<feature type="region of interest" description="Disordered" evidence="1">
    <location>
        <begin position="55"/>
        <end position="75"/>
    </location>
</feature>
<evidence type="ECO:0000313" key="3">
    <source>
        <dbReference type="Proteomes" id="UP000062519"/>
    </source>
</evidence>
<dbReference type="KEGG" id="buu:WS70_08480"/>
<proteinExistence type="predicted"/>
<protein>
    <submittedName>
        <fullName evidence="2">Uncharacterized protein</fullName>
    </submittedName>
</protein>
<evidence type="ECO:0000313" key="2">
    <source>
        <dbReference type="EMBL" id="AOJ01863.1"/>
    </source>
</evidence>
<dbReference type="EMBL" id="CP013386">
    <property type="protein sequence ID" value="AOJ01863.1"/>
    <property type="molecule type" value="Genomic_DNA"/>
</dbReference>
<evidence type="ECO:0000256" key="1">
    <source>
        <dbReference type="SAM" id="MobiDB-lite"/>
    </source>
</evidence>
<reference evidence="2 3" key="1">
    <citation type="submission" date="2015-12" db="EMBL/GenBank/DDBJ databases">
        <title>Diversity of Burkholderia near neighbor genomes.</title>
        <authorList>
            <person name="Sahl J."/>
            <person name="Wagner D."/>
            <person name="Keim P."/>
        </authorList>
    </citation>
    <scope>NUCLEOTIDE SEQUENCE [LARGE SCALE GENOMIC DNA]</scope>
    <source>
        <strain evidence="2 3">BDU6</strain>
    </source>
</reference>
<organism evidence="2 3">
    <name type="scientific">Burkholderia mayonis</name>
    <dbReference type="NCBI Taxonomy" id="1385591"/>
    <lineage>
        <taxon>Bacteria</taxon>
        <taxon>Pseudomonadati</taxon>
        <taxon>Pseudomonadota</taxon>
        <taxon>Betaproteobacteria</taxon>
        <taxon>Burkholderiales</taxon>
        <taxon>Burkholderiaceae</taxon>
        <taxon>Burkholderia</taxon>
        <taxon>pseudomallei group</taxon>
    </lineage>
</organism>
<sequence>MGRFSVERFGVVGMGLVSDSIARVAGKRHPGVESIGFDAIDDVRRCARNRVRRTTRRRCSNSGSASGTGSRIGAI</sequence>
<keyword evidence="3" id="KW-1185">Reference proteome</keyword>
<accession>A0A1B4FDU4</accession>
<dbReference type="AlphaFoldDB" id="A0A1B4FDU4"/>
<dbReference type="Proteomes" id="UP000062519">
    <property type="component" value="Chromosome 1"/>
</dbReference>
<gene>
    <name evidence="2" type="ORF">WS70_08480</name>
</gene>
<name>A0A1B4FDU4_9BURK</name>